<name>A0A0C3SGF0_GUITC</name>
<evidence type="ECO:0000313" key="6">
    <source>
        <dbReference type="EnsemblProtists" id="AAC35739"/>
    </source>
</evidence>
<feature type="transmembrane region" description="Helical" evidence="5">
    <location>
        <begin position="41"/>
        <end position="62"/>
    </location>
</feature>
<reference evidence="7" key="1">
    <citation type="journal article" date="2012" name="Nature">
        <title>Algal genomes reveal evolutionary mosaicism and the fate of nucleomorphs.</title>
        <authorList>
            <consortium name="DOE Joint Genome Institute"/>
            <person name="Curtis B.A."/>
            <person name="Tanifuji G."/>
            <person name="Burki F."/>
            <person name="Gruber A."/>
            <person name="Irimia M."/>
            <person name="Maruyama S."/>
            <person name="Arias M.C."/>
            <person name="Ball S.G."/>
            <person name="Gile G.H."/>
            <person name="Hirakawa Y."/>
            <person name="Hopkins J.F."/>
            <person name="Kuo A."/>
            <person name="Rensing S.A."/>
            <person name="Schmutz J."/>
            <person name="Symeonidi A."/>
            <person name="Elias M."/>
            <person name="Eveleigh R.J."/>
            <person name="Herman E.K."/>
            <person name="Klute M.J."/>
            <person name="Nakayama T."/>
            <person name="Obornik M."/>
            <person name="Reyes-Prieto A."/>
            <person name="Armbrust E.V."/>
            <person name="Aves S.J."/>
            <person name="Beiko R.G."/>
            <person name="Coutinho P."/>
            <person name="Dacks J.B."/>
            <person name="Durnford D.G."/>
            <person name="Fast N.M."/>
            <person name="Green B.R."/>
            <person name="Grisdale C.J."/>
            <person name="Hempel F."/>
            <person name="Henrissat B."/>
            <person name="Hoppner M.P."/>
            <person name="Ishida K."/>
            <person name="Kim E."/>
            <person name="Koreny L."/>
            <person name="Kroth P.G."/>
            <person name="Liu Y."/>
            <person name="Malik S.B."/>
            <person name="Maier U.G."/>
            <person name="McRose D."/>
            <person name="Mock T."/>
            <person name="Neilson J.A."/>
            <person name="Onodera N.T."/>
            <person name="Poole A.M."/>
            <person name="Pritham E.J."/>
            <person name="Richards T.A."/>
            <person name="Rocap G."/>
            <person name="Roy S.W."/>
            <person name="Sarai C."/>
            <person name="Schaack S."/>
            <person name="Shirato S."/>
            <person name="Slamovits C.H."/>
            <person name="Spencer D.F."/>
            <person name="Suzuki S."/>
            <person name="Worden A.Z."/>
            <person name="Zauner S."/>
            <person name="Barry K."/>
            <person name="Bell C."/>
            <person name="Bharti A.K."/>
            <person name="Crow J.A."/>
            <person name="Grimwood J."/>
            <person name="Kramer R."/>
            <person name="Lindquist E."/>
            <person name="Lucas S."/>
            <person name="Salamov A."/>
            <person name="McFadden G.I."/>
            <person name="Lane C.E."/>
            <person name="Keeling P.J."/>
            <person name="Gray M.W."/>
            <person name="Grigoriev I.V."/>
            <person name="Archibald J.M."/>
        </authorList>
    </citation>
    <scope>NUCLEOTIDE SEQUENCE</scope>
    <source>
        <strain evidence="7">CCMP2712</strain>
    </source>
</reference>
<organism evidence="6 7">
    <name type="scientific">Guillardia theta (strain CCMP2712)</name>
    <name type="common">Cryptophyte</name>
    <dbReference type="NCBI Taxonomy" id="905079"/>
    <lineage>
        <taxon>Eukaryota</taxon>
        <taxon>Cryptophyceae</taxon>
        <taxon>Pyrenomonadales</taxon>
        <taxon>Geminigeraceae</taxon>
        <taxon>Guillardia</taxon>
    </lineage>
</organism>
<keyword evidence="5" id="KW-1133">Transmembrane helix</keyword>
<evidence type="ECO:0000256" key="2">
    <source>
        <dbReference type="ARBA" id="ARBA00010985"/>
    </source>
</evidence>
<keyword evidence="7" id="KW-1185">Reference proteome</keyword>
<feature type="transmembrane region" description="Helical" evidence="5">
    <location>
        <begin position="14"/>
        <end position="34"/>
    </location>
</feature>
<evidence type="ECO:0000256" key="1">
    <source>
        <dbReference type="ARBA" id="ARBA00004474"/>
    </source>
</evidence>
<dbReference type="EMBL" id="AF041468">
    <property type="status" value="NOT_ANNOTATED_CDS"/>
    <property type="molecule type" value="Genomic_DNA"/>
</dbReference>
<dbReference type="SMR" id="A0A0C3SGF0"/>
<dbReference type="GO" id="GO:0009536">
    <property type="term" value="C:plastid"/>
    <property type="evidence" value="ECO:0007669"/>
    <property type="project" value="UniProtKB-SubCell"/>
</dbReference>
<evidence type="ECO:0000313" key="7">
    <source>
        <dbReference type="Proteomes" id="UP000011087"/>
    </source>
</evidence>
<reference evidence="7" key="2">
    <citation type="submission" date="2012-11" db="EMBL/GenBank/DDBJ databases">
        <authorList>
            <person name="Kuo A."/>
            <person name="Curtis B.A."/>
            <person name="Tanifuji G."/>
            <person name="Burki F."/>
            <person name="Gruber A."/>
            <person name="Irimia M."/>
            <person name="Maruyama S."/>
            <person name="Arias M.C."/>
            <person name="Ball S.G."/>
            <person name="Gile G.H."/>
            <person name="Hirakawa Y."/>
            <person name="Hopkins J.F."/>
            <person name="Rensing S.A."/>
            <person name="Schmutz J."/>
            <person name="Symeonidi A."/>
            <person name="Elias M."/>
            <person name="Eveleigh R.J."/>
            <person name="Herman E.K."/>
            <person name="Klute M.J."/>
            <person name="Nakayama T."/>
            <person name="Obornik M."/>
            <person name="Reyes-Prieto A."/>
            <person name="Armbrust E.V."/>
            <person name="Aves S.J."/>
            <person name="Beiko R.G."/>
            <person name="Coutinho P."/>
            <person name="Dacks J.B."/>
            <person name="Durnford D.G."/>
            <person name="Fast N.M."/>
            <person name="Green B.R."/>
            <person name="Grisdale C."/>
            <person name="Hempe F."/>
            <person name="Henrissat B."/>
            <person name="Hoppner M.P."/>
            <person name="Ishida K.-I."/>
            <person name="Kim E."/>
            <person name="Koreny L."/>
            <person name="Kroth P.G."/>
            <person name="Liu Y."/>
            <person name="Malik S.-B."/>
            <person name="Maier U.G."/>
            <person name="McRose D."/>
            <person name="Mock T."/>
            <person name="Neilson J.A."/>
            <person name="Onodera N.T."/>
            <person name="Poole A.M."/>
            <person name="Pritham E.J."/>
            <person name="Richards T.A."/>
            <person name="Rocap G."/>
            <person name="Roy S.W."/>
            <person name="Sarai C."/>
            <person name="Schaack S."/>
            <person name="Shirato S."/>
            <person name="Slamovits C.H."/>
            <person name="Spencer D.F."/>
            <person name="Suzuki S."/>
            <person name="Worden A.Z."/>
            <person name="Zauner S."/>
            <person name="Barry K."/>
            <person name="Bell C."/>
            <person name="Bharti A.K."/>
            <person name="Crow J.A."/>
            <person name="Grimwood J."/>
            <person name="Kramer R."/>
            <person name="Lindquist E."/>
            <person name="Lucas S."/>
            <person name="Salamov A."/>
            <person name="McFadden G.I."/>
            <person name="Lane C.E."/>
            <person name="Keeling P.J."/>
            <person name="Gray M.W."/>
            <person name="Grigoriev I.V."/>
            <person name="Archibald J.M."/>
        </authorList>
    </citation>
    <scope>NUCLEOTIDE SEQUENCE</scope>
    <source>
        <strain evidence="7">CCMP2712</strain>
    </source>
</reference>
<reference evidence="6" key="3">
    <citation type="submission" date="2015-06" db="UniProtKB">
        <authorList>
            <consortium name="EnsemblProtists"/>
        </authorList>
    </citation>
    <scope>IDENTIFICATION</scope>
</reference>
<proteinExistence type="inferred from homology"/>
<dbReference type="EnsemblProtists" id="AAC35739">
    <property type="protein sequence ID" value="AAC35739"/>
    <property type="gene ID" value="EGPrGTG00000000140"/>
</dbReference>
<evidence type="ECO:0000256" key="3">
    <source>
        <dbReference type="ARBA" id="ARBA00021584"/>
    </source>
</evidence>
<keyword evidence="5" id="KW-0472">Membrane</keyword>
<evidence type="ECO:0000256" key="4">
    <source>
        <dbReference type="ARBA" id="ARBA00022640"/>
    </source>
</evidence>
<accession>A0A0C3SGF0</accession>
<comment type="subcellular location">
    <subcellularLocation>
        <location evidence="1">Plastid</location>
    </subcellularLocation>
</comment>
<dbReference type="AlphaFoldDB" id="A0A0C3SGF0"/>
<keyword evidence="5" id="KW-0812">Transmembrane</keyword>
<keyword evidence="4" id="KW-0934">Plastid</keyword>
<dbReference type="InterPro" id="IPR008470">
    <property type="entry name" value="Uncharacterised_Ycf33"/>
</dbReference>
<evidence type="ECO:0000256" key="5">
    <source>
        <dbReference type="SAM" id="Phobius"/>
    </source>
</evidence>
<comment type="similarity">
    <text evidence="2">Belongs to the ycf33 family.</text>
</comment>
<protein>
    <recommendedName>
        <fullName evidence="3">Uncharacterized protein ycf33</fullName>
    </recommendedName>
</protein>
<dbReference type="Proteomes" id="UP000011087">
    <property type="component" value="Unassembled WGS sequence"/>
</dbReference>
<dbReference type="Pfam" id="PF05421">
    <property type="entry name" value="DUF751"/>
    <property type="match status" value="1"/>
</dbReference>
<sequence length="65" mass="7354">MPTFWENLIRYPRFFISSTLGLVFIITGPLFNLLNKPKSALLFAIIVFGILSGLLITLLLMLDII</sequence>